<reference evidence="1" key="1">
    <citation type="journal article" date="2021" name="Proc. Natl. Acad. Sci. U.S.A.">
        <title>A Catalog of Tens of Thousands of Viruses from Human Metagenomes Reveals Hidden Associations with Chronic Diseases.</title>
        <authorList>
            <person name="Tisza M.J."/>
            <person name="Buck C.B."/>
        </authorList>
    </citation>
    <scope>NUCLEOTIDE SEQUENCE</scope>
    <source>
        <strain evidence="1">Ct5xZ3</strain>
    </source>
</reference>
<proteinExistence type="predicted"/>
<organism evidence="1">
    <name type="scientific">Myoviridae sp. ct5xZ3</name>
    <dbReference type="NCBI Taxonomy" id="2827601"/>
    <lineage>
        <taxon>Viruses</taxon>
        <taxon>Duplodnaviria</taxon>
        <taxon>Heunggongvirae</taxon>
        <taxon>Uroviricota</taxon>
        <taxon>Caudoviricetes</taxon>
    </lineage>
</organism>
<evidence type="ECO:0000313" key="1">
    <source>
        <dbReference type="EMBL" id="DAE92122.1"/>
    </source>
</evidence>
<dbReference type="EMBL" id="BK057794">
    <property type="protein sequence ID" value="DAE92122.1"/>
    <property type="molecule type" value="Genomic_DNA"/>
</dbReference>
<sequence>MAYKMMMNKEKFLKTEFGAELENCIKVWDNALEERSRCAIGNAKGDSKGLGYSYWNNTCTWCQAQWEIYQLALRQFYSLEYHFTRTSEYYGVVTADEKDWLIKFERENVRAREILERVKETFRGLDPEEQTIDILNNFPSLALKPEEITKDFIKFMESEPSIQVTYRLGKLPYFVITSKACLNRENEAMFAAEAAMM</sequence>
<protein>
    <submittedName>
        <fullName evidence="1">DSBA-like thioredoxin domain</fullName>
    </submittedName>
</protein>
<name>A0A8S5RS01_9CAUD</name>
<accession>A0A8S5RS01</accession>